<dbReference type="PANTHER" id="PTHR36220">
    <property type="entry name" value="UNNAMED PRODUCT"/>
    <property type="match status" value="1"/>
</dbReference>
<dbReference type="eggNOG" id="COG2304">
    <property type="taxonomic scope" value="Bacteria"/>
</dbReference>
<dbReference type="InterPro" id="IPR028994">
    <property type="entry name" value="Integrin_alpha_N"/>
</dbReference>
<name>A9AX27_HERA2</name>
<evidence type="ECO:0000313" key="5">
    <source>
        <dbReference type="Proteomes" id="UP000000787"/>
    </source>
</evidence>
<evidence type="ECO:0000256" key="2">
    <source>
        <dbReference type="ARBA" id="ARBA00022737"/>
    </source>
</evidence>
<keyword evidence="2" id="KW-0677">Repeat</keyword>
<accession>A9AX27</accession>
<reference evidence="4 5" key="1">
    <citation type="journal article" date="2011" name="Stand. Genomic Sci.">
        <title>Complete genome sequence of the filamentous gliding predatory bacterium Herpetosiphon aurantiacus type strain (114-95(T)).</title>
        <authorList>
            <person name="Kiss H."/>
            <person name="Nett M."/>
            <person name="Domin N."/>
            <person name="Martin K."/>
            <person name="Maresca J.A."/>
            <person name="Copeland A."/>
            <person name="Lapidus A."/>
            <person name="Lucas S."/>
            <person name="Berry K.W."/>
            <person name="Glavina Del Rio T."/>
            <person name="Dalin E."/>
            <person name="Tice H."/>
            <person name="Pitluck S."/>
            <person name="Richardson P."/>
            <person name="Bruce D."/>
            <person name="Goodwin L."/>
            <person name="Han C."/>
            <person name="Detter J.C."/>
            <person name="Schmutz J."/>
            <person name="Brettin T."/>
            <person name="Land M."/>
            <person name="Hauser L."/>
            <person name="Kyrpides N.C."/>
            <person name="Ivanova N."/>
            <person name="Goker M."/>
            <person name="Woyke T."/>
            <person name="Klenk H.P."/>
            <person name="Bryant D.A."/>
        </authorList>
    </citation>
    <scope>NUCLEOTIDE SEQUENCE [LARGE SCALE GENOMIC DNA]</scope>
    <source>
        <strain evidence="5">ATCC 23779 / DSM 785 / 114-95</strain>
    </source>
</reference>
<dbReference type="AlphaFoldDB" id="A9AX27"/>
<dbReference type="EMBL" id="CP000875">
    <property type="protein sequence ID" value="ABX04835.1"/>
    <property type="molecule type" value="Genomic_DNA"/>
</dbReference>
<sequence length="676" mass="69340">MLSSSWLMHWSRRSIWILLFGLLSMGVGFGSKPAPSTAAALFTATDWRAIRALLPLRQQAYFKPSQVSADDAMGWSIAVSGDTIVVGAPHEDSSTAGVQNGTTPTVDEVASDAGAAYVFVRTGTSWSQQAYLKASQVAAGDGFGTSVAVSGDIIVVGAPHEDSGTVGVQNGATPTIDEAASDAGAAYVFVRTGTSWSQQAYLKASQVSAGDDFGASVAVADTTVVVGAHQEDGSTTGVQNGATPTVDEATSDAGAAYVFVRDGRSWSQQAYLKASQVSAGDIFGASVAVADTTVVVGAHQEDSSTAGVFHSAAPTVDEAASDAGAVYVFVRDGTSWSQQAYLKASQVSAGDIFGFSVAVAGETLVVGAPYEDSSTAGVSNSATPTVDEDMTNAGAVYVFVRDGTSWVQQAYLKASQVSAGDIFGFSVAVAGDTIVVGAPHEDSSTSGVSSSATPTVDEAMSDAGAAYVVVRNGTTWVQQTYLKAAQTSVSDIFGFSVAVAADTLVVGVPYEDSSTAGVDHSTLPTVDELASDAGAVYGFTNLPTLYLPFVTTSQPLVIAPLTPVAVPTTPVGTPGMIFLTKTITLPTPLSSSGHYWLSASPTALVPGLVDDAVILRVGSTEILRHHYGMTGELQAALVVVPVGDLLPWAGQTITVDFTDISGLVYSTTPLYLVWTP</sequence>
<dbReference type="PANTHER" id="PTHR36220:SF1">
    <property type="entry name" value="GAMMA TUBULIN COMPLEX COMPONENT C-TERMINAL DOMAIN-CONTAINING PROTEIN"/>
    <property type="match status" value="1"/>
</dbReference>
<evidence type="ECO:0000256" key="1">
    <source>
        <dbReference type="ARBA" id="ARBA00022729"/>
    </source>
</evidence>
<dbReference type="InParanoid" id="A9AX27"/>
<protein>
    <submittedName>
        <fullName evidence="4">Integrin alpha beta-propellor repeat protein</fullName>
    </submittedName>
</protein>
<dbReference type="Gene3D" id="2.130.10.130">
    <property type="entry name" value="Integrin alpha, N-terminal"/>
    <property type="match status" value="4"/>
</dbReference>
<dbReference type="HOGENOM" id="CLU_025051_2_0_0"/>
<proteinExistence type="predicted"/>
<keyword evidence="3" id="KW-0325">Glycoprotein</keyword>
<keyword evidence="1" id="KW-0732">Signal</keyword>
<dbReference type="KEGG" id="hau:Haur_2195"/>
<dbReference type="SUPFAM" id="SSF69318">
    <property type="entry name" value="Integrin alpha N-terminal domain"/>
    <property type="match status" value="2"/>
</dbReference>
<gene>
    <name evidence="4" type="ordered locus">Haur_2195</name>
</gene>
<organism evidence="4 5">
    <name type="scientific">Herpetosiphon aurantiacus (strain ATCC 23779 / DSM 785 / 114-95)</name>
    <dbReference type="NCBI Taxonomy" id="316274"/>
    <lineage>
        <taxon>Bacteria</taxon>
        <taxon>Bacillati</taxon>
        <taxon>Chloroflexota</taxon>
        <taxon>Chloroflexia</taxon>
        <taxon>Herpetosiphonales</taxon>
        <taxon>Herpetosiphonaceae</taxon>
        <taxon>Herpetosiphon</taxon>
    </lineage>
</organism>
<dbReference type="Proteomes" id="UP000000787">
    <property type="component" value="Chromosome"/>
</dbReference>
<dbReference type="Pfam" id="PF14312">
    <property type="entry name" value="FG-GAP_2"/>
    <property type="match status" value="7"/>
</dbReference>
<dbReference type="GO" id="GO:0007229">
    <property type="term" value="P:integrin-mediated signaling pathway"/>
    <property type="evidence" value="ECO:0007669"/>
    <property type="project" value="UniProtKB-KW"/>
</dbReference>
<evidence type="ECO:0000256" key="3">
    <source>
        <dbReference type="ARBA" id="ARBA00023180"/>
    </source>
</evidence>
<keyword evidence="5" id="KW-1185">Reference proteome</keyword>
<dbReference type="InterPro" id="IPR013519">
    <property type="entry name" value="Int_alpha_beta-p"/>
</dbReference>
<dbReference type="InterPro" id="IPR013517">
    <property type="entry name" value="FG-GAP"/>
</dbReference>
<dbReference type="BioCyc" id="HAUR316274:GHYA-2223-MONOMER"/>
<evidence type="ECO:0000313" key="4">
    <source>
        <dbReference type="EMBL" id="ABX04835.1"/>
    </source>
</evidence>
<dbReference type="STRING" id="316274.Haur_2195"/>
<dbReference type="SMART" id="SM00191">
    <property type="entry name" value="Int_alpha"/>
    <property type="match status" value="7"/>
</dbReference>
<keyword evidence="4" id="KW-0401">Integrin</keyword>